<evidence type="ECO:0000313" key="3">
    <source>
        <dbReference type="Proteomes" id="UP000184280"/>
    </source>
</evidence>
<proteinExistence type="predicted"/>
<organism evidence="2 3">
    <name type="scientific">Xylanibacter ruminicola</name>
    <name type="common">Prevotella ruminicola</name>
    <dbReference type="NCBI Taxonomy" id="839"/>
    <lineage>
        <taxon>Bacteria</taxon>
        <taxon>Pseudomonadati</taxon>
        <taxon>Bacteroidota</taxon>
        <taxon>Bacteroidia</taxon>
        <taxon>Bacteroidales</taxon>
        <taxon>Prevotellaceae</taxon>
        <taxon>Xylanibacter</taxon>
    </lineage>
</organism>
<dbReference type="AlphaFoldDB" id="A0A1M7D6Q5"/>
<reference evidence="2 3" key="1">
    <citation type="submission" date="2016-11" db="EMBL/GenBank/DDBJ databases">
        <authorList>
            <person name="Jaros S."/>
            <person name="Januszkiewicz K."/>
            <person name="Wedrychowicz H."/>
        </authorList>
    </citation>
    <scope>NUCLEOTIDE SEQUENCE [LARGE SCALE GENOMIC DNA]</scope>
    <source>
        <strain evidence="2 3">BPI-34</strain>
    </source>
</reference>
<evidence type="ECO:0000256" key="1">
    <source>
        <dbReference type="SAM" id="MobiDB-lite"/>
    </source>
</evidence>
<accession>A0A1M7D6Q5</accession>
<feature type="region of interest" description="Disordered" evidence="1">
    <location>
        <begin position="110"/>
        <end position="134"/>
    </location>
</feature>
<dbReference type="RefSeq" id="WP_073042728.1">
    <property type="nucleotide sequence ID" value="NZ_FRCJ01000001.1"/>
</dbReference>
<evidence type="ECO:0000313" key="2">
    <source>
        <dbReference type="EMBL" id="SHL75063.1"/>
    </source>
</evidence>
<name>A0A1M7D6Q5_XYLRU</name>
<protein>
    <submittedName>
        <fullName evidence="2">Uncharacterized protein</fullName>
    </submittedName>
</protein>
<dbReference type="EMBL" id="FRCJ01000001">
    <property type="protein sequence ID" value="SHL75063.1"/>
    <property type="molecule type" value="Genomic_DNA"/>
</dbReference>
<dbReference type="Proteomes" id="UP000184280">
    <property type="component" value="Unassembled WGS sequence"/>
</dbReference>
<feature type="compositionally biased region" description="Polar residues" evidence="1">
    <location>
        <begin position="125"/>
        <end position="134"/>
    </location>
</feature>
<sequence>MKVANIYLFKQFLTEKGAEKMFSGMYRQYAFPDNPTSVEDYLKEVDSDNVISNAFKFPENLIQYGPDYWFGLEKAWEKRLKDATENSNVYGAYAANKVAKMASKPLEMWNGPSFERKKKPAPEEATTTPRNGATEEQQVLSGFKFFDIKKSTTRRLKDDEISINTRSSNCLTFNKTVSDEIRKSKLQYMQVGQLGEEKALFFIFSNDENGIPHKYNDSNTIICNKALVTRINKFFEREGDYNVFHISKNMAKSKDYLTYKITK</sequence>
<dbReference type="OrthoDB" id="10018624at2"/>
<gene>
    <name evidence="2" type="ORF">SAMN04488494_0642</name>
</gene>